<name>A0A366EI03_9HYPH</name>
<reference evidence="14 15" key="1">
    <citation type="submission" date="2018-06" db="EMBL/GenBank/DDBJ databases">
        <title>Genomic Encyclopedia of Type Strains, Phase IV (KMG-IV): sequencing the most valuable type-strain genomes for metagenomic binning, comparative biology and taxonomic classification.</title>
        <authorList>
            <person name="Goeker M."/>
        </authorList>
    </citation>
    <scope>NUCLEOTIDE SEQUENCE [LARGE SCALE GENOMIC DNA]</scope>
    <source>
        <strain evidence="14 15">DSM 24875</strain>
    </source>
</reference>
<dbReference type="GO" id="GO:0008408">
    <property type="term" value="F:3'-5' exonuclease activity"/>
    <property type="evidence" value="ECO:0007669"/>
    <property type="project" value="InterPro"/>
</dbReference>
<evidence type="ECO:0000256" key="4">
    <source>
        <dbReference type="ARBA" id="ARBA00022490"/>
    </source>
</evidence>
<evidence type="ECO:0000256" key="8">
    <source>
        <dbReference type="ARBA" id="ARBA00022932"/>
    </source>
</evidence>
<dbReference type="PANTHER" id="PTHR30478:SF0">
    <property type="entry name" value="BETA SLIDING CLAMP"/>
    <property type="match status" value="1"/>
</dbReference>
<feature type="domain" description="DNA polymerase III beta sliding clamp central" evidence="12">
    <location>
        <begin position="129"/>
        <end position="245"/>
    </location>
</feature>
<evidence type="ECO:0000256" key="6">
    <source>
        <dbReference type="ARBA" id="ARBA00022695"/>
    </source>
</evidence>
<proteinExistence type="inferred from homology"/>
<evidence type="ECO:0000256" key="1">
    <source>
        <dbReference type="ARBA" id="ARBA00004496"/>
    </source>
</evidence>
<dbReference type="SMART" id="SM00480">
    <property type="entry name" value="POL3Bc"/>
    <property type="match status" value="1"/>
</dbReference>
<accession>A0A366EI03</accession>
<feature type="domain" description="DNA polymerase III beta sliding clamp N-terminal" evidence="11">
    <location>
        <begin position="1"/>
        <end position="118"/>
    </location>
</feature>
<keyword evidence="4 10" id="KW-0963">Cytoplasm</keyword>
<comment type="subcellular location">
    <subcellularLocation>
        <location evidence="1 10">Cytoplasm</location>
    </subcellularLocation>
</comment>
<dbReference type="RefSeq" id="WP_113893930.1">
    <property type="nucleotide sequence ID" value="NZ_QNRK01000059.1"/>
</dbReference>
<dbReference type="InterPro" id="IPR046938">
    <property type="entry name" value="DNA_clamp_sf"/>
</dbReference>
<dbReference type="GO" id="GO:0003887">
    <property type="term" value="F:DNA-directed DNA polymerase activity"/>
    <property type="evidence" value="ECO:0007669"/>
    <property type="project" value="UniProtKB-UniRule"/>
</dbReference>
<keyword evidence="6 10" id="KW-0548">Nucleotidyltransferase</keyword>
<evidence type="ECO:0000259" key="12">
    <source>
        <dbReference type="Pfam" id="PF02767"/>
    </source>
</evidence>
<dbReference type="Pfam" id="PF00712">
    <property type="entry name" value="DNA_pol3_beta"/>
    <property type="match status" value="1"/>
</dbReference>
<comment type="subunit">
    <text evidence="10">Forms a ring-shaped head-to-tail homodimer around DNA.</text>
</comment>
<protein>
    <recommendedName>
        <fullName evidence="3 10">Beta sliding clamp</fullName>
    </recommendedName>
</protein>
<dbReference type="SUPFAM" id="SSF55979">
    <property type="entry name" value="DNA clamp"/>
    <property type="match status" value="3"/>
</dbReference>
<evidence type="ECO:0000256" key="9">
    <source>
        <dbReference type="ARBA" id="ARBA00023125"/>
    </source>
</evidence>
<dbReference type="GO" id="GO:0005737">
    <property type="term" value="C:cytoplasm"/>
    <property type="evidence" value="ECO:0007669"/>
    <property type="project" value="UniProtKB-SubCell"/>
</dbReference>
<dbReference type="CDD" id="cd00140">
    <property type="entry name" value="beta_clamp"/>
    <property type="match status" value="1"/>
</dbReference>
<evidence type="ECO:0000313" key="14">
    <source>
        <dbReference type="EMBL" id="RBP01065.1"/>
    </source>
</evidence>
<keyword evidence="7 10" id="KW-0235">DNA replication</keyword>
<dbReference type="AlphaFoldDB" id="A0A366EI03"/>
<keyword evidence="15" id="KW-1185">Reference proteome</keyword>
<dbReference type="Pfam" id="PF02767">
    <property type="entry name" value="DNA_pol3_beta_2"/>
    <property type="match status" value="1"/>
</dbReference>
<dbReference type="PIRSF" id="PIRSF000804">
    <property type="entry name" value="DNA_pol_III_b"/>
    <property type="match status" value="1"/>
</dbReference>
<sequence length="378" mass="39741">MKLTSPVKPLLAALAPVARVAPARSTIPVLAHVLVQVAGGRATIVADDLDREAEVSLAVDGGADGAACLPASTLLDVLKKLPGDALVSIEVSDGKATLRSGRSRFVLQTLPADDFPRLGARDFAHKFTLEPAILAGMIAETAFAISSEETRYYLNGVYWHFTGEDLRFVATDGHRLARTATPMPKGSEAAPSVIVPTAAIKEFARRASEAKDGEVATIALSPERIRLTIGACSLTTKLIDGTFPDYARIIPAEATTTATVDREKFRDAIDLALPVAETKAHATKFVFDDGSSLGTSAVEISVNNPDAGSALTSIEADVRGHEVTIGFNAKYVLEALAAFSAELVSLAMNDPGSPAVLTAEGASETSRRLLVVIMPLRV</sequence>
<comment type="similarity">
    <text evidence="2 10">Belongs to the beta sliding clamp family.</text>
</comment>
<evidence type="ECO:0000256" key="3">
    <source>
        <dbReference type="ARBA" id="ARBA00021035"/>
    </source>
</evidence>
<dbReference type="Pfam" id="PF02768">
    <property type="entry name" value="DNA_pol3_beta_3"/>
    <property type="match status" value="1"/>
</dbReference>
<dbReference type="InterPro" id="IPR022637">
    <property type="entry name" value="DNA_polIII_beta_cen"/>
</dbReference>
<dbReference type="InterPro" id="IPR001001">
    <property type="entry name" value="DNA_polIII_beta"/>
</dbReference>
<dbReference type="GO" id="GO:0009360">
    <property type="term" value="C:DNA polymerase III complex"/>
    <property type="evidence" value="ECO:0007669"/>
    <property type="project" value="InterPro"/>
</dbReference>
<dbReference type="InterPro" id="IPR022634">
    <property type="entry name" value="DNA_polIII_beta_N"/>
</dbReference>
<dbReference type="OrthoDB" id="8421503at2"/>
<keyword evidence="5 10" id="KW-0808">Transferase</keyword>
<keyword evidence="9" id="KW-0238">DNA-binding</keyword>
<evidence type="ECO:0000256" key="5">
    <source>
        <dbReference type="ARBA" id="ARBA00022679"/>
    </source>
</evidence>
<comment type="function">
    <text evidence="10">Confers DNA tethering and processivity to DNA polymerases and other proteins. Acts as a clamp, forming a ring around DNA (a reaction catalyzed by the clamp-loading complex) which diffuses in an ATP-independent manner freely and bidirectionally along dsDNA. Initially characterized for its ability to contact the catalytic subunit of DNA polymerase III (Pol III), a complex, multichain enzyme responsible for most of the replicative synthesis in bacteria; Pol III exhibits 3'-5' exonuclease proofreading activity. The beta chain is required for initiation of replication as well as for processivity of DNA replication.</text>
</comment>
<evidence type="ECO:0000259" key="11">
    <source>
        <dbReference type="Pfam" id="PF00712"/>
    </source>
</evidence>
<dbReference type="Proteomes" id="UP000253529">
    <property type="component" value="Unassembled WGS sequence"/>
</dbReference>
<dbReference type="NCBIfam" id="TIGR00663">
    <property type="entry name" value="dnan"/>
    <property type="match status" value="1"/>
</dbReference>
<organism evidence="14 15">
    <name type="scientific">Roseiarcus fermentans</name>
    <dbReference type="NCBI Taxonomy" id="1473586"/>
    <lineage>
        <taxon>Bacteria</taxon>
        <taxon>Pseudomonadati</taxon>
        <taxon>Pseudomonadota</taxon>
        <taxon>Alphaproteobacteria</taxon>
        <taxon>Hyphomicrobiales</taxon>
        <taxon>Roseiarcaceae</taxon>
        <taxon>Roseiarcus</taxon>
    </lineage>
</organism>
<gene>
    <name evidence="14" type="ORF">DFR50_15910</name>
</gene>
<dbReference type="PANTHER" id="PTHR30478">
    <property type="entry name" value="DNA POLYMERASE III SUBUNIT BETA"/>
    <property type="match status" value="1"/>
</dbReference>
<dbReference type="InterPro" id="IPR022635">
    <property type="entry name" value="DNA_polIII_beta_C"/>
</dbReference>
<dbReference type="GO" id="GO:0006271">
    <property type="term" value="P:DNA strand elongation involved in DNA replication"/>
    <property type="evidence" value="ECO:0007669"/>
    <property type="project" value="TreeGrafter"/>
</dbReference>
<evidence type="ECO:0000256" key="2">
    <source>
        <dbReference type="ARBA" id="ARBA00010752"/>
    </source>
</evidence>
<dbReference type="Gene3D" id="3.70.10.10">
    <property type="match status" value="1"/>
</dbReference>
<evidence type="ECO:0000259" key="13">
    <source>
        <dbReference type="Pfam" id="PF02768"/>
    </source>
</evidence>
<dbReference type="GO" id="GO:0003677">
    <property type="term" value="F:DNA binding"/>
    <property type="evidence" value="ECO:0007669"/>
    <property type="project" value="UniProtKB-UniRule"/>
</dbReference>
<dbReference type="EMBL" id="QNRK01000059">
    <property type="protein sequence ID" value="RBP01065.1"/>
    <property type="molecule type" value="Genomic_DNA"/>
</dbReference>
<comment type="caution">
    <text evidence="14">The sequence shown here is derived from an EMBL/GenBank/DDBJ whole genome shotgun (WGS) entry which is preliminary data.</text>
</comment>
<evidence type="ECO:0000256" key="7">
    <source>
        <dbReference type="ARBA" id="ARBA00022705"/>
    </source>
</evidence>
<dbReference type="Gene3D" id="3.10.150.10">
    <property type="entry name" value="DNA Polymerase III, subunit A, domain 2"/>
    <property type="match status" value="1"/>
</dbReference>
<evidence type="ECO:0000313" key="15">
    <source>
        <dbReference type="Proteomes" id="UP000253529"/>
    </source>
</evidence>
<feature type="domain" description="DNA polymerase III beta sliding clamp C-terminal" evidence="13">
    <location>
        <begin position="248"/>
        <end position="366"/>
    </location>
</feature>
<keyword evidence="8 10" id="KW-0239">DNA-directed DNA polymerase</keyword>
<evidence type="ECO:0000256" key="10">
    <source>
        <dbReference type="PIRNR" id="PIRNR000804"/>
    </source>
</evidence>